<evidence type="ECO:0000256" key="8">
    <source>
        <dbReference type="ARBA" id="ARBA00022763"/>
    </source>
</evidence>
<dbReference type="Gene3D" id="1.10.287.1490">
    <property type="match status" value="1"/>
</dbReference>
<evidence type="ECO:0000256" key="4">
    <source>
        <dbReference type="ARBA" id="ARBA00009439"/>
    </source>
</evidence>
<reference evidence="18" key="1">
    <citation type="submission" date="2023-01" db="EMBL/GenBank/DDBJ databases">
        <authorList>
            <person name="Van Ghelder C."/>
            <person name="Rancurel C."/>
        </authorList>
    </citation>
    <scope>NUCLEOTIDE SEQUENCE</scope>
    <source>
        <strain evidence="18">CNCM I-4278</strain>
    </source>
</reference>
<organism evidence="18 19">
    <name type="scientific">Periconia digitata</name>
    <dbReference type="NCBI Taxonomy" id="1303443"/>
    <lineage>
        <taxon>Eukaryota</taxon>
        <taxon>Fungi</taxon>
        <taxon>Dikarya</taxon>
        <taxon>Ascomycota</taxon>
        <taxon>Pezizomycotina</taxon>
        <taxon>Dothideomycetes</taxon>
        <taxon>Pleosporomycetidae</taxon>
        <taxon>Pleosporales</taxon>
        <taxon>Massarineae</taxon>
        <taxon>Periconiaceae</taxon>
        <taxon>Periconia</taxon>
    </lineage>
</organism>
<evidence type="ECO:0000256" key="5">
    <source>
        <dbReference type="ARBA" id="ARBA00017893"/>
    </source>
</evidence>
<dbReference type="GO" id="GO:0000794">
    <property type="term" value="C:condensed nuclear chromosome"/>
    <property type="evidence" value="ECO:0007669"/>
    <property type="project" value="TreeGrafter"/>
</dbReference>
<dbReference type="Pfam" id="PF13476">
    <property type="entry name" value="AAA_23"/>
    <property type="match status" value="1"/>
</dbReference>
<evidence type="ECO:0000256" key="16">
    <source>
        <dbReference type="SAM" id="MobiDB-lite"/>
    </source>
</evidence>
<feature type="coiled-coil region" evidence="15">
    <location>
        <begin position="761"/>
        <end position="788"/>
    </location>
</feature>
<dbReference type="Pfam" id="PF13558">
    <property type="entry name" value="SbcC_Walker_B"/>
    <property type="match status" value="1"/>
</dbReference>
<comment type="catalytic activity">
    <reaction evidence="14">
        <text>ATP + H2O = ADP + phosphate + H(+)</text>
        <dbReference type="Rhea" id="RHEA:13065"/>
        <dbReference type="ChEBI" id="CHEBI:15377"/>
        <dbReference type="ChEBI" id="CHEBI:15378"/>
        <dbReference type="ChEBI" id="CHEBI:30616"/>
        <dbReference type="ChEBI" id="CHEBI:43474"/>
        <dbReference type="ChEBI" id="CHEBI:456216"/>
    </reaction>
</comment>
<comment type="cofactor">
    <cofactor evidence="1">
        <name>Zn(2+)</name>
        <dbReference type="ChEBI" id="CHEBI:29105"/>
    </cofactor>
</comment>
<evidence type="ECO:0000256" key="13">
    <source>
        <dbReference type="ARBA" id="ARBA00023242"/>
    </source>
</evidence>
<dbReference type="InterPro" id="IPR038729">
    <property type="entry name" value="Rad50/SbcC_AAA"/>
</dbReference>
<keyword evidence="11 15" id="KW-0175">Coiled coil</keyword>
<accession>A0A9W4U375</accession>
<dbReference type="PANTHER" id="PTHR18867:SF12">
    <property type="entry name" value="DNA REPAIR PROTEIN RAD50"/>
    <property type="match status" value="1"/>
</dbReference>
<evidence type="ECO:0000256" key="15">
    <source>
        <dbReference type="SAM" id="Coils"/>
    </source>
</evidence>
<evidence type="ECO:0000259" key="17">
    <source>
        <dbReference type="Pfam" id="PF13476"/>
    </source>
</evidence>
<dbReference type="InterPro" id="IPR004584">
    <property type="entry name" value="Rad50_eukaryotes"/>
</dbReference>
<keyword evidence="8" id="KW-0227">DNA damage</keyword>
<proteinExistence type="inferred from homology"/>
<dbReference type="GO" id="GO:0016887">
    <property type="term" value="F:ATP hydrolysis activity"/>
    <property type="evidence" value="ECO:0007669"/>
    <property type="project" value="InterPro"/>
</dbReference>
<evidence type="ECO:0000256" key="12">
    <source>
        <dbReference type="ARBA" id="ARBA00023204"/>
    </source>
</evidence>
<dbReference type="InterPro" id="IPR027417">
    <property type="entry name" value="P-loop_NTPase"/>
</dbReference>
<evidence type="ECO:0000256" key="2">
    <source>
        <dbReference type="ARBA" id="ARBA00004123"/>
    </source>
</evidence>
<keyword evidence="10" id="KW-0862">Zinc</keyword>
<dbReference type="Gene3D" id="3.40.50.300">
    <property type="entry name" value="P-loop containing nucleotide triphosphate hydrolases"/>
    <property type="match status" value="2"/>
</dbReference>
<feature type="coiled-coil region" evidence="15">
    <location>
        <begin position="866"/>
        <end position="1013"/>
    </location>
</feature>
<dbReference type="GO" id="GO:0000722">
    <property type="term" value="P:telomere maintenance via recombination"/>
    <property type="evidence" value="ECO:0007669"/>
    <property type="project" value="TreeGrafter"/>
</dbReference>
<dbReference type="OrthoDB" id="18797at2759"/>
<gene>
    <name evidence="18" type="ORF">PDIGIT_LOCUS1590</name>
</gene>
<evidence type="ECO:0000256" key="6">
    <source>
        <dbReference type="ARBA" id="ARBA00022454"/>
    </source>
</evidence>
<feature type="coiled-coil region" evidence="15">
    <location>
        <begin position="1073"/>
        <end position="1177"/>
    </location>
</feature>
<dbReference type="GO" id="GO:0070192">
    <property type="term" value="P:chromosome organization involved in meiotic cell cycle"/>
    <property type="evidence" value="ECO:0007669"/>
    <property type="project" value="TreeGrafter"/>
</dbReference>
<evidence type="ECO:0000256" key="10">
    <source>
        <dbReference type="ARBA" id="ARBA00022833"/>
    </source>
</evidence>
<keyword evidence="19" id="KW-1185">Reference proteome</keyword>
<feature type="coiled-coil region" evidence="15">
    <location>
        <begin position="1208"/>
        <end position="1235"/>
    </location>
</feature>
<comment type="subcellular location">
    <subcellularLocation>
        <location evidence="3">Chromosome</location>
    </subcellularLocation>
    <subcellularLocation>
        <location evidence="2">Nucleus</location>
    </subcellularLocation>
</comment>
<evidence type="ECO:0000256" key="3">
    <source>
        <dbReference type="ARBA" id="ARBA00004286"/>
    </source>
</evidence>
<keyword evidence="6" id="KW-0158">Chromosome</keyword>
<dbReference type="GO" id="GO:0043047">
    <property type="term" value="F:single-stranded telomeric DNA binding"/>
    <property type="evidence" value="ECO:0007669"/>
    <property type="project" value="TreeGrafter"/>
</dbReference>
<sequence>MLPVVVTVERAIKLEHTQVLSFTTATACDPSRPQPARHTEKPHDEMSARTHGPLSRAAAALPTRLTPIVHGDNINLVQNCIHLSLCRPHAKCVDTYTRKQRLREEYTPATSAATRARDTVIMSKIDRMQIQGIRSFGPGRGGETIRFNTPLTLIVGWNGSGKTTIIECLKYATTGELPPNSKTGGAFIHDPTLRNEKEMMAQVKLAFQSTSGANMVATRSMQATVKKSTRTQKTLDGCLEMRRDGIKETISSRVAELDSIIPMYLGVSKAILENVIFCHQDDSLWPMSESGNLKKKFDSIFEADKYTKAIDNIKIIRKTQASQLAVFKANEAHAKENKIRGEASEKKQASLAASIQEKTEEYEKFEALCSEAHVKSSEAFARAARFEQIIGELNSKRIAYQTNEENIVSLEENLKMMAETDEELESMLERYEERVQHFTKQTDELKGRYSTMQDSLQRNRNALGTKQSEIGKFEAERDQHDRNVQRREALVREAAKRHGIRHYDYDLDDAKVAEFLQQLSKLSRDQDKTLERARKDAHKELQVAQAEISRLGEQKSTLVSRKEMAKSQIATNDSRISELQTTMNKIRVDDGAIAIFEAKKNDTEKELEQAIVSADQARYDERVQQAEQAGHDMDMRKERLENELVDATKSASESAQIDFAQNKLKNSKHSLDTMKNVHSTRISQLVDPDWELATLEDAFNHALGQRQRAVKEAESLREIDQSKLDKVHYNKSTTESNLKKKESEFQRCERTVLDAVNKDDIADFEEALRDIEEEYDMVSSDKAKFEAQVDYMQQCLETAFKHNACRLCRRSLKDDRAEDFTKAAFIKSLEDIIAKAKGKTAPEEVEELFAEVESARDAKPSYESALRARDEEIPALQAELEKLNAERDTLNKQLEKHDGIIHDLETAKQEVESLSMDVQSIAKYYTEVQELESQIASLQKKQKLGGLSRGIEAVRADLQKVTEENRSAKAALSNLTNEREKSRKLINTLEIRIRDYNADLTAAQASLKEKQDLGGRIEELRTSNTTQNGSIRSVDEEIQTLTPEIETARIKYDDTNRRGNERVQRIHDEAAMLSDSVRQLADKEQEIDAYIDKGGMHLLSRAENELQHYQSEIRRVEEDMVQITREVKRIEKESGSTEQTKQSIFDNLRYRRANRVLQTLAEEIQHLESKNAENDQAHWNAEGQHWREQQVDLNSQAIQARSAAETTQIQLTQLVEEYKQEYEDAARNYREMHIKVETTKAACEDLARYGTALDQAIMKFHSIKMEEINRIIEELWRNAYQGTDVDTVKIVSDKETARANRQYNYRVVMIKSGVPMDMRGRCSAGQKVLASIIIRLALAECFGANCGLIALDEPTTNLDQQNIQGLAESLSQIIRVRRKQKNFQLLVITHDEQFLREMNCAEWTDVYWRVGRDASQQSYIERQNIAEVYTLPNLLDGRSDRTAGWKRAILTDELTI</sequence>
<dbReference type="GO" id="GO:0003691">
    <property type="term" value="F:double-stranded telomeric DNA binding"/>
    <property type="evidence" value="ECO:0007669"/>
    <property type="project" value="TreeGrafter"/>
</dbReference>
<feature type="coiled-coil region" evidence="15">
    <location>
        <begin position="516"/>
        <end position="554"/>
    </location>
</feature>
<dbReference type="EMBL" id="CAOQHR010000001">
    <property type="protein sequence ID" value="CAI6267411.1"/>
    <property type="molecule type" value="Genomic_DNA"/>
</dbReference>
<evidence type="ECO:0000256" key="1">
    <source>
        <dbReference type="ARBA" id="ARBA00001947"/>
    </source>
</evidence>
<dbReference type="GO" id="GO:0006302">
    <property type="term" value="P:double-strand break repair"/>
    <property type="evidence" value="ECO:0007669"/>
    <property type="project" value="InterPro"/>
</dbReference>
<name>A0A9W4U375_9PLEO</name>
<dbReference type="PANTHER" id="PTHR18867">
    <property type="entry name" value="RAD50"/>
    <property type="match status" value="1"/>
</dbReference>
<dbReference type="FunFam" id="3.40.50.300:FF:001195">
    <property type="entry name" value="DNA repair protein rad50"/>
    <property type="match status" value="1"/>
</dbReference>
<dbReference type="GO" id="GO:0046872">
    <property type="term" value="F:metal ion binding"/>
    <property type="evidence" value="ECO:0007669"/>
    <property type="project" value="UniProtKB-KW"/>
</dbReference>
<dbReference type="GO" id="GO:0007004">
    <property type="term" value="P:telomere maintenance via telomerase"/>
    <property type="evidence" value="ECO:0007669"/>
    <property type="project" value="TreeGrafter"/>
</dbReference>
<dbReference type="FunFam" id="3.40.50.300:FF:000947">
    <property type="entry name" value="DNA repair protein RAD50"/>
    <property type="match status" value="1"/>
</dbReference>
<dbReference type="Proteomes" id="UP001152607">
    <property type="component" value="Unassembled WGS sequence"/>
</dbReference>
<evidence type="ECO:0000256" key="9">
    <source>
        <dbReference type="ARBA" id="ARBA00022801"/>
    </source>
</evidence>
<evidence type="ECO:0000256" key="11">
    <source>
        <dbReference type="ARBA" id="ARBA00023054"/>
    </source>
</evidence>
<keyword evidence="9" id="KW-0378">Hydrolase</keyword>
<feature type="compositionally biased region" description="Basic and acidic residues" evidence="16">
    <location>
        <begin position="37"/>
        <end position="48"/>
    </location>
</feature>
<dbReference type="GO" id="GO:0030870">
    <property type="term" value="C:Mre11 complex"/>
    <property type="evidence" value="ECO:0007669"/>
    <property type="project" value="InterPro"/>
</dbReference>
<comment type="caution">
    <text evidence="18">The sequence shown here is derived from an EMBL/GenBank/DDBJ whole genome shotgun (WGS) entry which is preliminary data.</text>
</comment>
<evidence type="ECO:0000313" key="19">
    <source>
        <dbReference type="Proteomes" id="UP001152607"/>
    </source>
</evidence>
<feature type="domain" description="Rad50/SbcC-type AAA" evidence="17">
    <location>
        <begin position="127"/>
        <end position="346"/>
    </location>
</feature>
<evidence type="ECO:0000256" key="14">
    <source>
        <dbReference type="ARBA" id="ARBA00049360"/>
    </source>
</evidence>
<evidence type="ECO:0000256" key="7">
    <source>
        <dbReference type="ARBA" id="ARBA00022723"/>
    </source>
</evidence>
<dbReference type="SUPFAM" id="SSF52540">
    <property type="entry name" value="P-loop containing nucleoside triphosphate hydrolases"/>
    <property type="match status" value="1"/>
</dbReference>
<feature type="region of interest" description="Disordered" evidence="16">
    <location>
        <begin position="26"/>
        <end position="50"/>
    </location>
</feature>
<evidence type="ECO:0000313" key="18">
    <source>
        <dbReference type="EMBL" id="CAI6267411.1"/>
    </source>
</evidence>
<comment type="similarity">
    <text evidence="4">Belongs to the SMC family. RAD50 subfamily.</text>
</comment>
<keyword evidence="12" id="KW-0234">DNA repair</keyword>
<keyword evidence="13" id="KW-0539">Nucleus</keyword>
<keyword evidence="7" id="KW-0479">Metal-binding</keyword>
<protein>
    <recommendedName>
        <fullName evidence="5">DNA repair protein RAD50</fullName>
    </recommendedName>
</protein>
<dbReference type="NCBIfam" id="TIGR00606">
    <property type="entry name" value="rad50"/>
    <property type="match status" value="1"/>
</dbReference>
<feature type="coiled-coil region" evidence="15">
    <location>
        <begin position="400"/>
        <end position="448"/>
    </location>
</feature>
<dbReference type="GO" id="GO:0051880">
    <property type="term" value="F:G-quadruplex DNA binding"/>
    <property type="evidence" value="ECO:0007669"/>
    <property type="project" value="TreeGrafter"/>
</dbReference>